<dbReference type="Proteomes" id="UP001172159">
    <property type="component" value="Unassembled WGS sequence"/>
</dbReference>
<dbReference type="AlphaFoldDB" id="A0AA40EN00"/>
<accession>A0AA40EN00</accession>
<organism evidence="3 4">
    <name type="scientific">Apiosordaria backusii</name>
    <dbReference type="NCBI Taxonomy" id="314023"/>
    <lineage>
        <taxon>Eukaryota</taxon>
        <taxon>Fungi</taxon>
        <taxon>Dikarya</taxon>
        <taxon>Ascomycota</taxon>
        <taxon>Pezizomycotina</taxon>
        <taxon>Sordariomycetes</taxon>
        <taxon>Sordariomycetidae</taxon>
        <taxon>Sordariales</taxon>
        <taxon>Lasiosphaeriaceae</taxon>
        <taxon>Apiosordaria</taxon>
    </lineage>
</organism>
<feature type="region of interest" description="Disordered" evidence="1">
    <location>
        <begin position="141"/>
        <end position="172"/>
    </location>
</feature>
<dbReference type="PANTHER" id="PTHR38122:SF1">
    <property type="entry name" value="GLYCOPROTEIN X"/>
    <property type="match status" value="1"/>
</dbReference>
<reference evidence="3" key="1">
    <citation type="submission" date="2023-06" db="EMBL/GenBank/DDBJ databases">
        <title>Genome-scale phylogeny and comparative genomics of the fungal order Sordariales.</title>
        <authorList>
            <consortium name="Lawrence Berkeley National Laboratory"/>
            <person name="Hensen N."/>
            <person name="Bonometti L."/>
            <person name="Westerberg I."/>
            <person name="Brannstrom I.O."/>
            <person name="Guillou S."/>
            <person name="Cros-Aarteil S."/>
            <person name="Calhoun S."/>
            <person name="Haridas S."/>
            <person name="Kuo A."/>
            <person name="Mondo S."/>
            <person name="Pangilinan J."/>
            <person name="Riley R."/>
            <person name="Labutti K."/>
            <person name="Andreopoulos B."/>
            <person name="Lipzen A."/>
            <person name="Chen C."/>
            <person name="Yanf M."/>
            <person name="Daum C."/>
            <person name="Ng V."/>
            <person name="Clum A."/>
            <person name="Steindorff A."/>
            <person name="Ohm R."/>
            <person name="Martin F."/>
            <person name="Silar P."/>
            <person name="Natvig D."/>
            <person name="Lalanne C."/>
            <person name="Gautier V."/>
            <person name="Ament-Velasquez S.L."/>
            <person name="Kruys A."/>
            <person name="Hutchinson M.I."/>
            <person name="Powell A.J."/>
            <person name="Barry K."/>
            <person name="Miller A.N."/>
            <person name="Grigoriev I.V."/>
            <person name="Debuchy R."/>
            <person name="Gladieux P."/>
            <person name="Thoren M.H."/>
            <person name="Johannesson H."/>
        </authorList>
    </citation>
    <scope>NUCLEOTIDE SEQUENCE</scope>
    <source>
        <strain evidence="3">CBS 540.89</strain>
    </source>
</reference>
<comment type="caution">
    <text evidence="3">The sequence shown here is derived from an EMBL/GenBank/DDBJ whole genome shotgun (WGS) entry which is preliminary data.</text>
</comment>
<feature type="region of interest" description="Disordered" evidence="1">
    <location>
        <begin position="327"/>
        <end position="350"/>
    </location>
</feature>
<sequence>MGLFHDKRDHGDINVPEFCFSICDHAHNEAQGVGKEPGLCAAGSAFREFYEGCRLCIVDFQGRPHQDTNLLPRFQEYIDYCVALVGLPPLPPPPSPKLSTTTTTTVPATTTITEDPIMTSVMTITSTSTLSHTTVSLIEASSTTQSASSTIQTSTSTAESQSSPPTTTTFTTKVSTSSCITSTSSLVSTTLSSTATLSSTETAGITIFDTGASATPISTNDSTPERNIHSSNTVMISAVVGSVVGVALLLLLGMAYWSRRVKRAASLSPTLPQLAGRSVLVLNPQGPLQEMGEHHGYNELDVPRVWCELDARSLRSLNRSLRWVMSGARSPGHNSQNRGDTPEISVREGV</sequence>
<protein>
    <submittedName>
        <fullName evidence="3">Uncharacterized protein</fullName>
    </submittedName>
</protein>
<evidence type="ECO:0000313" key="4">
    <source>
        <dbReference type="Proteomes" id="UP001172159"/>
    </source>
</evidence>
<dbReference type="EMBL" id="JAUKTV010000003">
    <property type="protein sequence ID" value="KAK0742313.1"/>
    <property type="molecule type" value="Genomic_DNA"/>
</dbReference>
<name>A0AA40EN00_9PEZI</name>
<keyword evidence="4" id="KW-1185">Reference proteome</keyword>
<proteinExistence type="predicted"/>
<evidence type="ECO:0000256" key="1">
    <source>
        <dbReference type="SAM" id="MobiDB-lite"/>
    </source>
</evidence>
<keyword evidence="2" id="KW-1133">Transmembrane helix</keyword>
<keyword evidence="2" id="KW-0472">Membrane</keyword>
<keyword evidence="2" id="KW-0812">Transmembrane</keyword>
<gene>
    <name evidence="3" type="ORF">B0T21DRAFT_409137</name>
</gene>
<evidence type="ECO:0000256" key="2">
    <source>
        <dbReference type="SAM" id="Phobius"/>
    </source>
</evidence>
<feature type="transmembrane region" description="Helical" evidence="2">
    <location>
        <begin position="234"/>
        <end position="257"/>
    </location>
</feature>
<dbReference type="PANTHER" id="PTHR38122">
    <property type="entry name" value="GLYCOPROTEIN X"/>
    <property type="match status" value="1"/>
</dbReference>
<evidence type="ECO:0000313" key="3">
    <source>
        <dbReference type="EMBL" id="KAK0742313.1"/>
    </source>
</evidence>